<comment type="caution">
    <text evidence="1">The sequence shown here is derived from an EMBL/GenBank/DDBJ whole genome shotgun (WGS) entry which is preliminary data.</text>
</comment>
<protein>
    <submittedName>
        <fullName evidence="1">Uncharacterized protein</fullName>
    </submittedName>
</protein>
<dbReference type="AlphaFoldDB" id="A0A8X6TY05"/>
<organism evidence="1 2">
    <name type="scientific">Nephila pilipes</name>
    <name type="common">Giant wood spider</name>
    <name type="synonym">Nephila maculata</name>
    <dbReference type="NCBI Taxonomy" id="299642"/>
    <lineage>
        <taxon>Eukaryota</taxon>
        <taxon>Metazoa</taxon>
        <taxon>Ecdysozoa</taxon>
        <taxon>Arthropoda</taxon>
        <taxon>Chelicerata</taxon>
        <taxon>Arachnida</taxon>
        <taxon>Araneae</taxon>
        <taxon>Araneomorphae</taxon>
        <taxon>Entelegynae</taxon>
        <taxon>Araneoidea</taxon>
        <taxon>Nephilidae</taxon>
        <taxon>Nephila</taxon>
    </lineage>
</organism>
<accession>A0A8X6TY05</accession>
<dbReference type="Proteomes" id="UP000887013">
    <property type="component" value="Unassembled WGS sequence"/>
</dbReference>
<evidence type="ECO:0000313" key="1">
    <source>
        <dbReference type="EMBL" id="GFT59102.1"/>
    </source>
</evidence>
<proteinExistence type="predicted"/>
<dbReference type="EMBL" id="BMAW01113838">
    <property type="protein sequence ID" value="GFT59102.1"/>
    <property type="molecule type" value="Genomic_DNA"/>
</dbReference>
<evidence type="ECO:0000313" key="2">
    <source>
        <dbReference type="Proteomes" id="UP000887013"/>
    </source>
</evidence>
<reference evidence="1" key="1">
    <citation type="submission" date="2020-08" db="EMBL/GenBank/DDBJ databases">
        <title>Multicomponent nature underlies the extraordinary mechanical properties of spider dragline silk.</title>
        <authorList>
            <person name="Kono N."/>
            <person name="Nakamura H."/>
            <person name="Mori M."/>
            <person name="Yoshida Y."/>
            <person name="Ohtoshi R."/>
            <person name="Malay A.D."/>
            <person name="Moran D.A.P."/>
            <person name="Tomita M."/>
            <person name="Numata K."/>
            <person name="Arakawa K."/>
        </authorList>
    </citation>
    <scope>NUCLEOTIDE SEQUENCE</scope>
</reference>
<name>A0A8X6TY05_NEPPI</name>
<keyword evidence="2" id="KW-1185">Reference proteome</keyword>
<gene>
    <name evidence="1" type="ORF">NPIL_253601</name>
</gene>
<sequence length="94" mass="11350">MIFLERPEQLRRDRYRSIPRDVIGREIFSYPPLFHPANTIREPFGIFSPWQYRSWTDEEMVLAAVGQNYRRLFNTKFIELSGRNAIDMSWEPPE</sequence>